<evidence type="ECO:0000256" key="3">
    <source>
        <dbReference type="ARBA" id="ARBA00022989"/>
    </source>
</evidence>
<protein>
    <recommendedName>
        <fullName evidence="7">G-protein coupled receptors family 2 profile 2 domain-containing protein</fullName>
    </recommendedName>
</protein>
<feature type="transmembrane region" description="Helical" evidence="5">
    <location>
        <begin position="346"/>
        <end position="364"/>
    </location>
</feature>
<dbReference type="Gene3D" id="1.20.1070.10">
    <property type="entry name" value="Rhodopsin 7-helix transmembrane proteins"/>
    <property type="match status" value="1"/>
</dbReference>
<dbReference type="GO" id="GO:0005886">
    <property type="term" value="C:plasma membrane"/>
    <property type="evidence" value="ECO:0007669"/>
    <property type="project" value="TreeGrafter"/>
</dbReference>
<proteinExistence type="predicted"/>
<evidence type="ECO:0000256" key="4">
    <source>
        <dbReference type="ARBA" id="ARBA00023136"/>
    </source>
</evidence>
<dbReference type="GO" id="GO:0007189">
    <property type="term" value="P:adenylate cyclase-activating G protein-coupled receptor signaling pathway"/>
    <property type="evidence" value="ECO:0007669"/>
    <property type="project" value="TreeGrafter"/>
</dbReference>
<sequence length="448" mass="50325">MCGTAWAWGNEDEKQALYDQHKLTTMTPTPSQAHALALVERIEGCMSLVAVFLIFITYGLVARLRNPRNTFIVMASIANLGSSIACIIARDGLAAGEDSALCKAQAFLLQMFGQSDPWWAFGLSLNTLLVVLGRTNPHTFHALQYCLVCFGGPFIIAFTLLFISTPARGPIYGQAYVWCSVSDNWPNVRVFSSYIFVWPCIVGSVVLNFIVGYRIFHSRNRIRHLSNSIVVYLVTLNLITSVDTAQDSTKTAMRNAENAAYPVLIAEDFVTLAPVPYVSLPVPLHTRPTLGVLEASIHETADYCLPTITSNKPRHSTPRKRRVHHTIMVTRRVLSKYRLEDPVKRVYLRATLLFTFSVVVSWTPATINRFHSFKYGYSSFPYQIATVSLLPLQGVWNAIIFFVTSHKIMEDWAQDQRTLRVSRPRVATEEAMIRRLARGPNMGLSMLD</sequence>
<feature type="transmembrane region" description="Helical" evidence="5">
    <location>
        <begin position="384"/>
        <end position="403"/>
    </location>
</feature>
<dbReference type="EMBL" id="MRCU01000003">
    <property type="protein sequence ID" value="RKK21656.1"/>
    <property type="molecule type" value="Genomic_DNA"/>
</dbReference>
<evidence type="ECO:0000256" key="2">
    <source>
        <dbReference type="ARBA" id="ARBA00022692"/>
    </source>
</evidence>
<evidence type="ECO:0000256" key="5">
    <source>
        <dbReference type="SAM" id="Phobius"/>
    </source>
</evidence>
<dbReference type="SUPFAM" id="SSF81321">
    <property type="entry name" value="Family A G protein-coupled receptor-like"/>
    <property type="match status" value="1"/>
</dbReference>
<keyword evidence="2 5" id="KW-0812">Transmembrane</keyword>
<feature type="transmembrane region" description="Helical" evidence="5">
    <location>
        <begin position="118"/>
        <end position="135"/>
    </location>
</feature>
<evidence type="ECO:0000256" key="1">
    <source>
        <dbReference type="ARBA" id="ARBA00004141"/>
    </source>
</evidence>
<feature type="transmembrane region" description="Helical" evidence="5">
    <location>
        <begin position="142"/>
        <end position="163"/>
    </location>
</feature>
<feature type="transmembrane region" description="Helical" evidence="5">
    <location>
        <begin position="71"/>
        <end position="90"/>
    </location>
</feature>
<dbReference type="PANTHER" id="PTHR23112:SF0">
    <property type="entry name" value="TRANSMEMBRANE PROTEIN 116"/>
    <property type="match status" value="1"/>
</dbReference>
<dbReference type="Proteomes" id="UP000270866">
    <property type="component" value="Chromosome 5"/>
</dbReference>
<evidence type="ECO:0000313" key="6">
    <source>
        <dbReference type="EMBL" id="RKK21656.1"/>
    </source>
</evidence>
<dbReference type="GO" id="GO:0004930">
    <property type="term" value="F:G protein-coupled receptor activity"/>
    <property type="evidence" value="ECO:0007669"/>
    <property type="project" value="InterPro"/>
</dbReference>
<feature type="transmembrane region" description="Helical" evidence="5">
    <location>
        <begin position="46"/>
        <end position="64"/>
    </location>
</feature>
<feature type="transmembrane region" description="Helical" evidence="5">
    <location>
        <begin position="195"/>
        <end position="216"/>
    </location>
</feature>
<dbReference type="AlphaFoldDB" id="A0A3L6NSH9"/>
<evidence type="ECO:0008006" key="7">
    <source>
        <dbReference type="Google" id="ProtNLM"/>
    </source>
</evidence>
<keyword evidence="3 5" id="KW-1133">Transmembrane helix</keyword>
<comment type="subcellular location">
    <subcellularLocation>
        <location evidence="1">Membrane</location>
        <topology evidence="1">Multi-pass membrane protein</topology>
    </subcellularLocation>
</comment>
<keyword evidence="4 5" id="KW-0472">Membrane</keyword>
<dbReference type="Pfam" id="PF00002">
    <property type="entry name" value="7tm_2"/>
    <property type="match status" value="1"/>
</dbReference>
<name>A0A3L6NSH9_FUSOX</name>
<dbReference type="InterPro" id="IPR000832">
    <property type="entry name" value="GPCR_2_secretin-like"/>
</dbReference>
<comment type="caution">
    <text evidence="6">The sequence shown here is derived from an EMBL/GenBank/DDBJ whole genome shotgun (WGS) entry which is preliminary data.</text>
</comment>
<organism evidence="6">
    <name type="scientific">Fusarium oxysporum f. sp. cepae</name>
    <dbReference type="NCBI Taxonomy" id="396571"/>
    <lineage>
        <taxon>Eukaryota</taxon>
        <taxon>Fungi</taxon>
        <taxon>Dikarya</taxon>
        <taxon>Ascomycota</taxon>
        <taxon>Pezizomycotina</taxon>
        <taxon>Sordariomycetes</taxon>
        <taxon>Hypocreomycetidae</taxon>
        <taxon>Hypocreales</taxon>
        <taxon>Nectriaceae</taxon>
        <taxon>Fusarium</taxon>
        <taxon>Fusarium oxysporum species complex</taxon>
    </lineage>
</organism>
<gene>
    <name evidence="6" type="ORF">BFJ65_g4291</name>
</gene>
<reference evidence="6" key="1">
    <citation type="journal article" date="2018" name="Sci. Rep.">
        <title>Characterisation of pathogen-specific regions and novel effector candidates in Fusarium oxysporum f. sp. cepae.</title>
        <authorList>
            <person name="Armitage A.D."/>
            <person name="Taylor A."/>
            <person name="Sobczyk M.K."/>
            <person name="Baxter L."/>
            <person name="Greenfield B.P."/>
            <person name="Bates H.J."/>
            <person name="Wilson F."/>
            <person name="Jackson A.C."/>
            <person name="Ott S."/>
            <person name="Harrison R.J."/>
            <person name="Clarkson J.P."/>
        </authorList>
    </citation>
    <scope>NUCLEOTIDE SEQUENCE [LARGE SCALE GENOMIC DNA]</scope>
    <source>
        <strain evidence="6">FoC_Fus2</strain>
    </source>
</reference>
<accession>A0A3L6NSH9</accession>
<dbReference type="PANTHER" id="PTHR23112">
    <property type="entry name" value="G PROTEIN-COUPLED RECEPTOR 157-RELATED"/>
    <property type="match status" value="1"/>
</dbReference>